<dbReference type="SMART" id="SM01043">
    <property type="entry name" value="BTAD"/>
    <property type="match status" value="1"/>
</dbReference>
<dbReference type="PRINTS" id="PR00364">
    <property type="entry name" value="DISEASERSIST"/>
</dbReference>
<evidence type="ECO:0000256" key="3">
    <source>
        <dbReference type="ARBA" id="ARBA00023125"/>
    </source>
</evidence>
<dbReference type="Pfam" id="PF00486">
    <property type="entry name" value="Trans_reg_C"/>
    <property type="match status" value="1"/>
</dbReference>
<evidence type="ECO:0000313" key="7">
    <source>
        <dbReference type="EMBL" id="MCP2263293.1"/>
    </source>
</evidence>
<keyword evidence="3 5" id="KW-0238">DNA-binding</keyword>
<gene>
    <name evidence="7" type="ORF">APR03_000616</name>
</gene>
<dbReference type="PANTHER" id="PTHR35807">
    <property type="entry name" value="TRANSCRIPTIONAL REGULATOR REDD-RELATED"/>
    <property type="match status" value="1"/>
</dbReference>
<dbReference type="PROSITE" id="PS51755">
    <property type="entry name" value="OMPR_PHOB"/>
    <property type="match status" value="1"/>
</dbReference>
<keyword evidence="8" id="KW-1185">Reference proteome</keyword>
<dbReference type="InterPro" id="IPR005158">
    <property type="entry name" value="BTAD"/>
</dbReference>
<sequence>MSEKVTFALLGPVRMWRSGTEVPAGSPQQKALLAMLLLHAGRVTGTDELAAALWDDEPPRGASGTLRTYVSRLRHLLHGTDATVETVSGGYALRTAPASVDVARFEALLSQGRRLGRAADLGGALAALTDALALWRGDGLDGVPGTYAANQRVRLQEERLAAITLRLATMLDTGGAVVAELTTMVEAHPYREDIRALLMRALYRDGRQADAIEVYQAGARLLADELGLDPGPALRDMYQRILVSDPGLVLTEPGQGGATTGHGAPGTQGAPLVRPAQLPADRHDFFGRQQELAWADALLDVEGAPTSAVISGMGGVGKSSLAIHWAHQNAGAFPDGQLYVDLRGFDHTQSPLDPDEALVRILESLGVRSDHVPDGLDARAALYRSTVAGRRVLVLLDNARDAAQVRPLLPGTSGSLALITSRDRLAALRVTGTAAVHLDTFGDADAGALLSRWVGPERVDADPTSLAAIVDATAGLPLALAVVGARLRDAPGVPLSAVASELRSAREVLDVLGDTDPAVDIRAVLSWSCTNLDPETLRALCQLAALPEAPFDAPAARSAMGRQDLTALETLTRASLLVQTGWHQYALHDLVRAYAGELAAESSEVRQGAIDRAMDHYIGSANEATVLLEPIRVPLDLISPAPGAEIVRPVDAAAALVWFGEHRGALQAAVETALAEGLDERVWQLAWCLATYLHRAEYWSDAIALWRVGLAAAERSGHVVGQARAHQGLGVALGVQTGLGPPGPYTPGSSHDIAHSARTHLEEAVRLYLSEGRQTAAAWVLVSLGSYNDEYSEQGVTTMALERAIELSDEPSLQALALNNLAVHYMTLGDAVHALATARAALARLATTDDALAVAHATDTLGIVQLAAGQVRDAAVSFRTAAVAFGEARDLKYQGASLANLGDAHAVAGDAAAAAAVRAEALALLDGTSDPVADRLRRLLGDEVGGSVRSA</sequence>
<dbReference type="GO" id="GO:0006355">
    <property type="term" value="P:regulation of DNA-templated transcription"/>
    <property type="evidence" value="ECO:0007669"/>
    <property type="project" value="InterPro"/>
</dbReference>
<accession>A0A9X2G0U3</accession>
<dbReference type="Gene3D" id="3.40.50.300">
    <property type="entry name" value="P-loop containing nucleotide triphosphate hydrolases"/>
    <property type="match status" value="1"/>
</dbReference>
<dbReference type="InterPro" id="IPR011990">
    <property type="entry name" value="TPR-like_helical_dom_sf"/>
</dbReference>
<feature type="domain" description="OmpR/PhoB-type" evidence="6">
    <location>
        <begin position="1"/>
        <end position="95"/>
    </location>
</feature>
<dbReference type="InterPro" id="IPR001867">
    <property type="entry name" value="OmpR/PhoB-type_DNA-bd"/>
</dbReference>
<dbReference type="GO" id="GO:0003677">
    <property type="term" value="F:DNA binding"/>
    <property type="evidence" value="ECO:0007669"/>
    <property type="project" value="UniProtKB-UniRule"/>
</dbReference>
<evidence type="ECO:0000259" key="6">
    <source>
        <dbReference type="PROSITE" id="PS51755"/>
    </source>
</evidence>
<reference evidence="7" key="1">
    <citation type="submission" date="2022-06" db="EMBL/GenBank/DDBJ databases">
        <title>Genomic Encyclopedia of Archaeal and Bacterial Type Strains, Phase II (KMG-II): from individual species to whole genera.</title>
        <authorList>
            <person name="Goeker M."/>
        </authorList>
    </citation>
    <scope>NUCLEOTIDE SEQUENCE</scope>
    <source>
        <strain evidence="7">DSM 26652</strain>
    </source>
</reference>
<dbReference type="SUPFAM" id="SSF48452">
    <property type="entry name" value="TPR-like"/>
    <property type="match status" value="3"/>
</dbReference>
<name>A0A9X2G0U3_9MICO</name>
<protein>
    <submittedName>
        <fullName evidence="7">DNA-binding transcriptional activator of the SARP family</fullName>
    </submittedName>
</protein>
<dbReference type="InterPro" id="IPR027417">
    <property type="entry name" value="P-loop_NTPase"/>
</dbReference>
<proteinExistence type="inferred from homology"/>
<dbReference type="Gene3D" id="1.25.40.10">
    <property type="entry name" value="Tetratricopeptide repeat domain"/>
    <property type="match status" value="2"/>
</dbReference>
<dbReference type="GO" id="GO:0000160">
    <property type="term" value="P:phosphorelay signal transduction system"/>
    <property type="evidence" value="ECO:0007669"/>
    <property type="project" value="InterPro"/>
</dbReference>
<organism evidence="7 8">
    <name type="scientific">Promicromonospora thailandica</name>
    <dbReference type="NCBI Taxonomy" id="765201"/>
    <lineage>
        <taxon>Bacteria</taxon>
        <taxon>Bacillati</taxon>
        <taxon>Actinomycetota</taxon>
        <taxon>Actinomycetes</taxon>
        <taxon>Micrococcales</taxon>
        <taxon>Promicromonosporaceae</taxon>
        <taxon>Promicromonospora</taxon>
    </lineage>
</organism>
<dbReference type="SUPFAM" id="SSF52540">
    <property type="entry name" value="P-loop containing nucleoside triphosphate hydrolases"/>
    <property type="match status" value="1"/>
</dbReference>
<dbReference type="Gene3D" id="1.10.10.10">
    <property type="entry name" value="Winged helix-like DNA-binding domain superfamily/Winged helix DNA-binding domain"/>
    <property type="match status" value="1"/>
</dbReference>
<evidence type="ECO:0000256" key="4">
    <source>
        <dbReference type="ARBA" id="ARBA00023163"/>
    </source>
</evidence>
<comment type="similarity">
    <text evidence="1">Belongs to the AfsR/DnrI/RedD regulatory family.</text>
</comment>
<dbReference type="SMART" id="SM00862">
    <property type="entry name" value="Trans_reg_C"/>
    <property type="match status" value="1"/>
</dbReference>
<dbReference type="EMBL" id="JAMTCS010000001">
    <property type="protein sequence ID" value="MCP2263293.1"/>
    <property type="molecule type" value="Genomic_DNA"/>
</dbReference>
<dbReference type="InterPro" id="IPR036388">
    <property type="entry name" value="WH-like_DNA-bd_sf"/>
</dbReference>
<keyword evidence="2" id="KW-0805">Transcription regulation</keyword>
<dbReference type="GO" id="GO:0043531">
    <property type="term" value="F:ADP binding"/>
    <property type="evidence" value="ECO:0007669"/>
    <property type="project" value="InterPro"/>
</dbReference>
<dbReference type="Pfam" id="PF03704">
    <property type="entry name" value="BTAD"/>
    <property type="match status" value="1"/>
</dbReference>
<keyword evidence="4" id="KW-0804">Transcription</keyword>
<evidence type="ECO:0000256" key="2">
    <source>
        <dbReference type="ARBA" id="ARBA00023015"/>
    </source>
</evidence>
<dbReference type="InterPro" id="IPR016032">
    <property type="entry name" value="Sig_transdc_resp-reg_C-effctor"/>
</dbReference>
<dbReference type="Proteomes" id="UP001139493">
    <property type="component" value="Unassembled WGS sequence"/>
</dbReference>
<evidence type="ECO:0000256" key="1">
    <source>
        <dbReference type="ARBA" id="ARBA00005820"/>
    </source>
</evidence>
<dbReference type="CDD" id="cd15831">
    <property type="entry name" value="BTAD"/>
    <property type="match status" value="1"/>
</dbReference>
<comment type="caution">
    <text evidence="7">The sequence shown here is derived from an EMBL/GenBank/DDBJ whole genome shotgun (WGS) entry which is preliminary data.</text>
</comment>
<evidence type="ECO:0000256" key="5">
    <source>
        <dbReference type="PROSITE-ProRule" id="PRU01091"/>
    </source>
</evidence>
<evidence type="ECO:0000313" key="8">
    <source>
        <dbReference type="Proteomes" id="UP001139493"/>
    </source>
</evidence>
<feature type="DNA-binding region" description="OmpR/PhoB-type" evidence="5">
    <location>
        <begin position="1"/>
        <end position="95"/>
    </location>
</feature>
<dbReference type="PANTHER" id="PTHR35807:SF1">
    <property type="entry name" value="TRANSCRIPTIONAL REGULATOR REDD"/>
    <property type="match status" value="1"/>
</dbReference>
<dbReference type="SUPFAM" id="SSF46894">
    <property type="entry name" value="C-terminal effector domain of the bipartite response regulators"/>
    <property type="match status" value="1"/>
</dbReference>
<dbReference type="InterPro" id="IPR051677">
    <property type="entry name" value="AfsR-DnrI-RedD_regulator"/>
</dbReference>
<dbReference type="AlphaFoldDB" id="A0A9X2G0U3"/>